<evidence type="ECO:0008006" key="3">
    <source>
        <dbReference type="Google" id="ProtNLM"/>
    </source>
</evidence>
<evidence type="ECO:0000313" key="2">
    <source>
        <dbReference type="Proteomes" id="UP000241010"/>
    </source>
</evidence>
<reference evidence="1 2" key="1">
    <citation type="submission" date="2018-03" db="EMBL/GenBank/DDBJ databases">
        <title>Cereibacter changlensis.</title>
        <authorList>
            <person name="Meyer T.E."/>
            <person name="Miller S."/>
            <person name="Lodha T."/>
            <person name="Gandham S."/>
            <person name="Chintalapati S."/>
            <person name="Chintalapati V.R."/>
        </authorList>
    </citation>
    <scope>NUCLEOTIDE SEQUENCE [LARGE SCALE GENOMIC DNA]</scope>
    <source>
        <strain evidence="1 2">JA139</strain>
    </source>
</reference>
<dbReference type="Proteomes" id="UP000241010">
    <property type="component" value="Unassembled WGS sequence"/>
</dbReference>
<evidence type="ECO:0000313" key="1">
    <source>
        <dbReference type="EMBL" id="PTE19559.1"/>
    </source>
</evidence>
<sequence length="208" mass="24221">MKEALLRPVDSDALDQYPIAEDEDLKGHRFVMFDHDRWLNSDTFLRMSAECGWFYLNLIFLSQKQRPIGTLPDDDELLASLLRIDLGRWKELRARQMGPLHKWRRVKCGNKIRLAHPVVTKIAEETVESRILRVQSNEEKAVYQRLKRLREGLLFLGCDKSVVADDVLVQRIDGWLTEHAPGKRTRASYERALMHAVAQKWMLRAVSA</sequence>
<dbReference type="RefSeq" id="WP_107665926.1">
    <property type="nucleotide sequence ID" value="NZ_PZKG01000226.1"/>
</dbReference>
<dbReference type="AlphaFoldDB" id="A0A2T4JNR6"/>
<keyword evidence="2" id="KW-1185">Reference proteome</keyword>
<comment type="caution">
    <text evidence="1">The sequence shown here is derived from an EMBL/GenBank/DDBJ whole genome shotgun (WGS) entry which is preliminary data.</text>
</comment>
<protein>
    <recommendedName>
        <fullName evidence="3">DUF1376 domain-containing protein</fullName>
    </recommendedName>
</protein>
<dbReference type="OrthoDB" id="7828060at2"/>
<proteinExistence type="predicted"/>
<organism evidence="1 2">
    <name type="scientific">Cereibacter changlensis JA139</name>
    <dbReference type="NCBI Taxonomy" id="1188249"/>
    <lineage>
        <taxon>Bacteria</taxon>
        <taxon>Pseudomonadati</taxon>
        <taxon>Pseudomonadota</taxon>
        <taxon>Alphaproteobacteria</taxon>
        <taxon>Rhodobacterales</taxon>
        <taxon>Paracoccaceae</taxon>
        <taxon>Cereibacter</taxon>
    </lineage>
</organism>
<name>A0A2T4JNR6_9RHOB</name>
<accession>A0A2T4JNR6</accession>
<dbReference type="EMBL" id="PZKG01000226">
    <property type="protein sequence ID" value="PTE19559.1"/>
    <property type="molecule type" value="Genomic_DNA"/>
</dbReference>
<gene>
    <name evidence="1" type="ORF">C5F48_22245</name>
</gene>